<accession>A0A075GDP2</accession>
<dbReference type="AlphaFoldDB" id="A0A075GDP2"/>
<evidence type="ECO:0000313" key="1">
    <source>
        <dbReference type="EMBL" id="AIE99817.1"/>
    </source>
</evidence>
<dbReference type="EMBL" id="KF900574">
    <property type="protein sequence ID" value="AIE99817.1"/>
    <property type="molecule type" value="Genomic_DNA"/>
</dbReference>
<sequence length="105" mass="11852">MSELLADEFRIDTPYLPGEKGCRFTWILTEDEEKTLYVRHEDLMELDELLSHGSTGKIEMEDGASSILVNSDSTDFFLAGQKALKIETLVLKIALNDFLKNNPDA</sequence>
<reference evidence="1" key="1">
    <citation type="journal article" date="2014" name="Genome Biol. Evol.">
        <title>Pangenome evidence for extensive interdomain horizontal transfer affecting lineage core and shell genes in uncultured planktonic thaumarchaeota and euryarchaeota.</title>
        <authorList>
            <person name="Deschamps P."/>
            <person name="Zivanovic Y."/>
            <person name="Moreira D."/>
            <person name="Rodriguez-Valera F."/>
            <person name="Lopez-Garcia P."/>
        </authorList>
    </citation>
    <scope>NUCLEOTIDE SEQUENCE</scope>
</reference>
<name>A0A075GDP2_9ARCH</name>
<protein>
    <submittedName>
        <fullName evidence="1">Uncharacterized protein</fullName>
    </submittedName>
</protein>
<proteinExistence type="predicted"/>
<organism evidence="1">
    <name type="scientific">uncultured marine thaumarchaeote KM3_11_F08</name>
    <dbReference type="NCBI Taxonomy" id="1455992"/>
    <lineage>
        <taxon>Archaea</taxon>
        <taxon>Nitrososphaerota</taxon>
        <taxon>environmental samples</taxon>
    </lineage>
</organism>